<sequence length="515" mass="56191">MSTTTSASASSERDLTVHQKSLADNCFDEGQYEAAIDALDQIRSRKNKPHDAHIRQLLYIVLYPPPSLEDQIEEEAMRLEPGSPSKLLSRRHKSSLAPSPKAAAAAQDLLMKFARTNTPESLVCALPSYPDSPNANLNDPAGSEDSHIAREALRIRNARSCWDIIREGFIPRGNGDVTASPRKPKGRRSRRAQVQDDADEGWEGEDTAAPAPVSDHAWSVLGWILTLFESNEAAVERNGQVRYSPLLLRQIPPSRPETAPRWDVRMPLDVAFHALEQERELQRSLGVRLLVLLINLTSTTFVDFSMFLNTVSTRISSLSLDALVYLFAALPLTRTIAQFKVMLCRQALGVKQAASGTGPKPQARARAQPRRRTQTDSTADAGAEEAAAPSASTSAPPSAPTQDGAGVSGFTYPTISPAELLGLLARPGKGDRTSALPTICLKCELVTSYGWVQQEFGENDRDAGWEGVVRDGSLARAVEGVFDTNTGRRSAPTDAQSKEFIRTKRDALLAIVSMW</sequence>
<dbReference type="AlphaFoldDB" id="A0A2G8SRJ7"/>
<proteinExistence type="predicted"/>
<evidence type="ECO:0000256" key="1">
    <source>
        <dbReference type="SAM" id="MobiDB-lite"/>
    </source>
</evidence>
<comment type="caution">
    <text evidence="2">The sequence shown here is derived from an EMBL/GenBank/DDBJ whole genome shotgun (WGS) entry which is preliminary data.</text>
</comment>
<feature type="region of interest" description="Disordered" evidence="1">
    <location>
        <begin position="353"/>
        <end position="409"/>
    </location>
</feature>
<accession>A0A2G8SRJ7</accession>
<feature type="compositionally biased region" description="Basic residues" evidence="1">
    <location>
        <begin position="182"/>
        <end position="191"/>
    </location>
</feature>
<feature type="region of interest" description="Disordered" evidence="1">
    <location>
        <begin position="173"/>
        <end position="209"/>
    </location>
</feature>
<evidence type="ECO:0000313" key="3">
    <source>
        <dbReference type="Proteomes" id="UP000230002"/>
    </source>
</evidence>
<protein>
    <submittedName>
        <fullName evidence="2">Uncharacterized protein</fullName>
    </submittedName>
</protein>
<dbReference type="Proteomes" id="UP000230002">
    <property type="component" value="Unassembled WGS sequence"/>
</dbReference>
<keyword evidence="3" id="KW-1185">Reference proteome</keyword>
<name>A0A2G8SRJ7_9APHY</name>
<dbReference type="STRING" id="1077348.A0A2G8SRJ7"/>
<dbReference type="OrthoDB" id="2337158at2759"/>
<gene>
    <name evidence="2" type="ORF">GSI_01859</name>
</gene>
<evidence type="ECO:0000313" key="2">
    <source>
        <dbReference type="EMBL" id="PIL36198.1"/>
    </source>
</evidence>
<reference evidence="2 3" key="1">
    <citation type="journal article" date="2015" name="Sci. Rep.">
        <title>Chromosome-level genome map provides insights into diverse defense mechanisms in the medicinal fungus Ganoderma sinense.</title>
        <authorList>
            <person name="Zhu Y."/>
            <person name="Xu J."/>
            <person name="Sun C."/>
            <person name="Zhou S."/>
            <person name="Xu H."/>
            <person name="Nelson D.R."/>
            <person name="Qian J."/>
            <person name="Song J."/>
            <person name="Luo H."/>
            <person name="Xiang L."/>
            <person name="Li Y."/>
            <person name="Xu Z."/>
            <person name="Ji A."/>
            <person name="Wang L."/>
            <person name="Lu S."/>
            <person name="Hayward A."/>
            <person name="Sun W."/>
            <person name="Li X."/>
            <person name="Schwartz D.C."/>
            <person name="Wang Y."/>
            <person name="Chen S."/>
        </authorList>
    </citation>
    <scope>NUCLEOTIDE SEQUENCE [LARGE SCALE GENOMIC DNA]</scope>
    <source>
        <strain evidence="2 3">ZZ0214-1</strain>
    </source>
</reference>
<dbReference type="EMBL" id="AYKW01000002">
    <property type="protein sequence ID" value="PIL36198.1"/>
    <property type="molecule type" value="Genomic_DNA"/>
</dbReference>
<feature type="region of interest" description="Disordered" evidence="1">
    <location>
        <begin position="79"/>
        <end position="101"/>
    </location>
</feature>
<organism evidence="2 3">
    <name type="scientific">Ganoderma sinense ZZ0214-1</name>
    <dbReference type="NCBI Taxonomy" id="1077348"/>
    <lineage>
        <taxon>Eukaryota</taxon>
        <taxon>Fungi</taxon>
        <taxon>Dikarya</taxon>
        <taxon>Basidiomycota</taxon>
        <taxon>Agaricomycotina</taxon>
        <taxon>Agaricomycetes</taxon>
        <taxon>Polyporales</taxon>
        <taxon>Polyporaceae</taxon>
        <taxon>Ganoderma</taxon>
    </lineage>
</organism>
<feature type="compositionally biased region" description="Low complexity" evidence="1">
    <location>
        <begin position="375"/>
        <end position="396"/>
    </location>
</feature>
<feature type="compositionally biased region" description="Acidic residues" evidence="1">
    <location>
        <begin position="196"/>
        <end position="206"/>
    </location>
</feature>